<keyword evidence="3" id="KW-1185">Reference proteome</keyword>
<organism evidence="2 3">
    <name type="scientific">Caerostris extrusa</name>
    <name type="common">Bark spider</name>
    <name type="synonym">Caerostris bankana</name>
    <dbReference type="NCBI Taxonomy" id="172846"/>
    <lineage>
        <taxon>Eukaryota</taxon>
        <taxon>Metazoa</taxon>
        <taxon>Ecdysozoa</taxon>
        <taxon>Arthropoda</taxon>
        <taxon>Chelicerata</taxon>
        <taxon>Arachnida</taxon>
        <taxon>Araneae</taxon>
        <taxon>Araneomorphae</taxon>
        <taxon>Entelegynae</taxon>
        <taxon>Araneoidea</taxon>
        <taxon>Araneidae</taxon>
        <taxon>Caerostris</taxon>
    </lineage>
</organism>
<name>A0AAV4Q5W3_CAEEX</name>
<protein>
    <submittedName>
        <fullName evidence="2">Uncharacterized protein</fullName>
    </submittedName>
</protein>
<evidence type="ECO:0000313" key="2">
    <source>
        <dbReference type="EMBL" id="GIY03914.1"/>
    </source>
</evidence>
<dbReference type="AlphaFoldDB" id="A0AAV4Q5W3"/>
<dbReference type="EMBL" id="BPLR01005641">
    <property type="protein sequence ID" value="GIY03914.1"/>
    <property type="molecule type" value="Genomic_DNA"/>
</dbReference>
<proteinExistence type="predicted"/>
<feature type="region of interest" description="Disordered" evidence="1">
    <location>
        <begin position="1"/>
        <end position="21"/>
    </location>
</feature>
<reference evidence="2 3" key="1">
    <citation type="submission" date="2021-06" db="EMBL/GenBank/DDBJ databases">
        <title>Caerostris extrusa draft genome.</title>
        <authorList>
            <person name="Kono N."/>
            <person name="Arakawa K."/>
        </authorList>
    </citation>
    <scope>NUCLEOTIDE SEQUENCE [LARGE SCALE GENOMIC DNA]</scope>
</reference>
<comment type="caution">
    <text evidence="2">The sequence shown here is derived from an EMBL/GenBank/DDBJ whole genome shotgun (WGS) entry which is preliminary data.</text>
</comment>
<accession>A0AAV4Q5W3</accession>
<evidence type="ECO:0000256" key="1">
    <source>
        <dbReference type="SAM" id="MobiDB-lite"/>
    </source>
</evidence>
<gene>
    <name evidence="2" type="ORF">CEXT_708211</name>
</gene>
<dbReference type="Proteomes" id="UP001054945">
    <property type="component" value="Unassembled WGS sequence"/>
</dbReference>
<evidence type="ECO:0000313" key="3">
    <source>
        <dbReference type="Proteomes" id="UP001054945"/>
    </source>
</evidence>
<sequence length="73" mass="7803">MNPKATDAANTSATALSLPARPMHGDDARTLFGCVSSPVDIETAADLGLDLGARPRERAQLFQVQKQFFPVDC</sequence>